<accession>A0A5B7EFQ9</accession>
<evidence type="ECO:0000313" key="3">
    <source>
        <dbReference type="Proteomes" id="UP000324222"/>
    </source>
</evidence>
<dbReference type="AlphaFoldDB" id="A0A5B7EFQ9"/>
<dbReference type="EMBL" id="VSRR010002786">
    <property type="protein sequence ID" value="MPC33220.1"/>
    <property type="molecule type" value="Genomic_DNA"/>
</dbReference>
<protein>
    <submittedName>
        <fullName evidence="2">Uncharacterized protein</fullName>
    </submittedName>
</protein>
<proteinExistence type="predicted"/>
<gene>
    <name evidence="2" type="ORF">E2C01_026563</name>
</gene>
<keyword evidence="3" id="KW-1185">Reference proteome</keyword>
<evidence type="ECO:0000256" key="1">
    <source>
        <dbReference type="SAM" id="MobiDB-lite"/>
    </source>
</evidence>
<comment type="caution">
    <text evidence="2">The sequence shown here is derived from an EMBL/GenBank/DDBJ whole genome shotgun (WGS) entry which is preliminary data.</text>
</comment>
<feature type="region of interest" description="Disordered" evidence="1">
    <location>
        <begin position="39"/>
        <end position="61"/>
    </location>
</feature>
<reference evidence="2 3" key="1">
    <citation type="submission" date="2019-05" db="EMBL/GenBank/DDBJ databases">
        <title>Another draft genome of Portunus trituberculatus and its Hox gene families provides insights of decapod evolution.</title>
        <authorList>
            <person name="Jeong J.-H."/>
            <person name="Song I."/>
            <person name="Kim S."/>
            <person name="Choi T."/>
            <person name="Kim D."/>
            <person name="Ryu S."/>
            <person name="Kim W."/>
        </authorList>
    </citation>
    <scope>NUCLEOTIDE SEQUENCE [LARGE SCALE GENOMIC DNA]</scope>
    <source>
        <tissue evidence="2">Muscle</tissue>
    </source>
</reference>
<evidence type="ECO:0000313" key="2">
    <source>
        <dbReference type="EMBL" id="MPC33220.1"/>
    </source>
</evidence>
<sequence>MRTPIARDLRTRQGEDRDADLTVSLGFSKALDEMLLQHGEFPAPPLPESSLRTSPANSAHRYRNTSLDTLLDFRSYNRQPATRAGAATATTFTPVTSTTTTTTPTITHDHHLGYKVCRENGWYCSPEAFLSQECKY</sequence>
<dbReference type="OrthoDB" id="10056939at2759"/>
<organism evidence="2 3">
    <name type="scientific">Portunus trituberculatus</name>
    <name type="common">Swimming crab</name>
    <name type="synonym">Neptunus trituberculatus</name>
    <dbReference type="NCBI Taxonomy" id="210409"/>
    <lineage>
        <taxon>Eukaryota</taxon>
        <taxon>Metazoa</taxon>
        <taxon>Ecdysozoa</taxon>
        <taxon>Arthropoda</taxon>
        <taxon>Crustacea</taxon>
        <taxon>Multicrustacea</taxon>
        <taxon>Malacostraca</taxon>
        <taxon>Eumalacostraca</taxon>
        <taxon>Eucarida</taxon>
        <taxon>Decapoda</taxon>
        <taxon>Pleocyemata</taxon>
        <taxon>Brachyura</taxon>
        <taxon>Eubrachyura</taxon>
        <taxon>Portunoidea</taxon>
        <taxon>Portunidae</taxon>
        <taxon>Portuninae</taxon>
        <taxon>Portunus</taxon>
    </lineage>
</organism>
<name>A0A5B7EFQ9_PORTR</name>
<dbReference type="Proteomes" id="UP000324222">
    <property type="component" value="Unassembled WGS sequence"/>
</dbReference>